<dbReference type="GO" id="GO:0019028">
    <property type="term" value="C:viral capsid"/>
    <property type="evidence" value="ECO:0007669"/>
    <property type="project" value="InterPro"/>
</dbReference>
<dbReference type="Gene3D" id="2.60.120.20">
    <property type="match status" value="1"/>
</dbReference>
<reference evidence="2" key="2">
    <citation type="submission" date="2017-01" db="EMBL/GenBank/DDBJ databases">
        <title>High-throughput sequencing uncovers low homogeneity in the biogeography of single-stranded DNA viruses.</title>
        <authorList>
            <person name="Pearson V.M."/>
            <person name="Rokyta D.R."/>
        </authorList>
    </citation>
    <scope>NUCLEOTIDE SEQUENCE</scope>
</reference>
<proteinExistence type="predicted"/>
<organism evidence="1">
    <name type="scientific">uncultured virus</name>
    <dbReference type="NCBI Taxonomy" id="340016"/>
    <lineage>
        <taxon>Viruses</taxon>
        <taxon>environmental samples</taxon>
    </lineage>
</organism>
<gene>
    <name evidence="2" type="primary">Cap</name>
</gene>
<evidence type="ECO:0000313" key="2">
    <source>
        <dbReference type="EMBL" id="AUM61921.1"/>
    </source>
</evidence>
<dbReference type="InterPro" id="IPR029053">
    <property type="entry name" value="Viral_coat"/>
</dbReference>
<protein>
    <submittedName>
        <fullName evidence="1 2">Capsid</fullName>
    </submittedName>
</protein>
<accession>A0A1D8MJU2</accession>
<dbReference type="Pfam" id="PF00844">
    <property type="entry name" value="Gemini_coat"/>
    <property type="match status" value="1"/>
</dbReference>
<dbReference type="GO" id="GO:0005198">
    <property type="term" value="F:structural molecule activity"/>
    <property type="evidence" value="ECO:0007669"/>
    <property type="project" value="InterPro"/>
</dbReference>
<name>A0A1D8MJU2_9VIRU</name>
<dbReference type="EMBL" id="KX259395">
    <property type="protein sequence ID" value="AOV86216.1"/>
    <property type="molecule type" value="Genomic_DNA"/>
</dbReference>
<dbReference type="InterPro" id="IPR000263">
    <property type="entry name" value="GV_A/BR1_coat"/>
</dbReference>
<evidence type="ECO:0000313" key="1">
    <source>
        <dbReference type="EMBL" id="AOV86216.1"/>
    </source>
</evidence>
<reference evidence="1" key="1">
    <citation type="submission" date="2016-05" db="EMBL/GenBank/DDBJ databases">
        <title>Viral Hybridization Blurs Taxonomic Lines in a Wastewater Treatment Plant.</title>
        <authorList>
            <person name="Pearson V.M.M."/>
            <person name="Caudle S.B."/>
            <person name="Rokyta D.R."/>
        </authorList>
    </citation>
    <scope>NUCLEOTIDE SEQUENCE</scope>
    <source>
        <strain evidence="1">Wastewater_Circular_Virus_FL2</strain>
    </source>
</reference>
<dbReference type="EMBL" id="KY487927">
    <property type="protein sequence ID" value="AUM61921.1"/>
    <property type="molecule type" value="Genomic_DNA"/>
</dbReference>
<sequence>MPRYSIYRGARFYSPFGTSPFRKYRKTYSLRRMSRPARTGGFWPGTRSSFRRVTKYRRIPGWGTIKKTYTIPELKYIDNSSWGYVTTPSGSFTLLNALLQGAAPKQRIGQRINMRSIHLKMTMTGPGYGAANAAYALYGYIRVMLVLDLQPNSQTMTLANLLEDTATGIGVMSSINMDNAARFKVLFDKRYMLTPSTIIAAANFLQTTTNGTIYDEVYLKLSHEAYYADTNAGDITDIKTGALFLVTVGSNPDVNEQPGISFFARLRYTDN</sequence>